<dbReference type="Proteomes" id="UP001487740">
    <property type="component" value="Unassembled WGS sequence"/>
</dbReference>
<dbReference type="EMBL" id="JARAKH010000577">
    <property type="protein sequence ID" value="KAK8374130.1"/>
    <property type="molecule type" value="Genomic_DNA"/>
</dbReference>
<dbReference type="AlphaFoldDB" id="A0AAW0SH41"/>
<keyword evidence="1" id="KW-0547">Nucleotide-binding</keyword>
<keyword evidence="1" id="KW-0067">ATP-binding</keyword>
<dbReference type="PROSITE" id="PS00107">
    <property type="entry name" value="PROTEIN_KINASE_ATP"/>
    <property type="match status" value="1"/>
</dbReference>
<dbReference type="InterPro" id="IPR017441">
    <property type="entry name" value="Protein_kinase_ATP_BS"/>
</dbReference>
<protein>
    <submittedName>
        <fullName evidence="2">Uncharacterized protein</fullName>
    </submittedName>
</protein>
<sequence length="108" mass="11232">MYSSKSCVRQDEGETVQECGEEAKAVQGYCEVIRRQVPVLTKAELHGLGGGLLLGVGGFGSVRLVGQENGAPAVVKELLQADQLLPVLKEATFLLQLGGAGGAPRLLG</sequence>
<feature type="non-terminal residue" evidence="2">
    <location>
        <position position="108"/>
    </location>
</feature>
<gene>
    <name evidence="2" type="ORF">O3P69_011266</name>
</gene>
<reference evidence="2 3" key="1">
    <citation type="submission" date="2023-03" db="EMBL/GenBank/DDBJ databases">
        <title>High-quality genome of Scylla paramamosain provides insights in environmental adaptation.</title>
        <authorList>
            <person name="Zhang L."/>
        </authorList>
    </citation>
    <scope>NUCLEOTIDE SEQUENCE [LARGE SCALE GENOMIC DNA]</scope>
    <source>
        <strain evidence="2">LZ_2023a</strain>
        <tissue evidence="2">Muscle</tissue>
    </source>
</reference>
<organism evidence="2 3">
    <name type="scientific">Scylla paramamosain</name>
    <name type="common">Mud crab</name>
    <dbReference type="NCBI Taxonomy" id="85552"/>
    <lineage>
        <taxon>Eukaryota</taxon>
        <taxon>Metazoa</taxon>
        <taxon>Ecdysozoa</taxon>
        <taxon>Arthropoda</taxon>
        <taxon>Crustacea</taxon>
        <taxon>Multicrustacea</taxon>
        <taxon>Malacostraca</taxon>
        <taxon>Eumalacostraca</taxon>
        <taxon>Eucarida</taxon>
        <taxon>Decapoda</taxon>
        <taxon>Pleocyemata</taxon>
        <taxon>Brachyura</taxon>
        <taxon>Eubrachyura</taxon>
        <taxon>Portunoidea</taxon>
        <taxon>Portunidae</taxon>
        <taxon>Portuninae</taxon>
        <taxon>Scylla</taxon>
    </lineage>
</organism>
<feature type="binding site" evidence="1">
    <location>
        <position position="76"/>
    </location>
    <ligand>
        <name>ATP</name>
        <dbReference type="ChEBI" id="CHEBI:30616"/>
    </ligand>
</feature>
<keyword evidence="3" id="KW-1185">Reference proteome</keyword>
<evidence type="ECO:0000313" key="3">
    <source>
        <dbReference type="Proteomes" id="UP001487740"/>
    </source>
</evidence>
<evidence type="ECO:0000256" key="1">
    <source>
        <dbReference type="PROSITE-ProRule" id="PRU10141"/>
    </source>
</evidence>
<evidence type="ECO:0000313" key="2">
    <source>
        <dbReference type="EMBL" id="KAK8374130.1"/>
    </source>
</evidence>
<proteinExistence type="predicted"/>
<accession>A0AAW0SH41</accession>
<dbReference type="GO" id="GO:0005524">
    <property type="term" value="F:ATP binding"/>
    <property type="evidence" value="ECO:0007669"/>
    <property type="project" value="UniProtKB-UniRule"/>
</dbReference>
<comment type="caution">
    <text evidence="2">The sequence shown here is derived from an EMBL/GenBank/DDBJ whole genome shotgun (WGS) entry which is preliminary data.</text>
</comment>
<name>A0AAW0SH41_SCYPA</name>